<dbReference type="InterPro" id="IPR036179">
    <property type="entry name" value="Ig-like_dom_sf"/>
</dbReference>
<evidence type="ECO:0000313" key="4">
    <source>
        <dbReference type="Proteomes" id="UP000770661"/>
    </source>
</evidence>
<keyword evidence="1" id="KW-0393">Immunoglobulin domain</keyword>
<dbReference type="InterPro" id="IPR003599">
    <property type="entry name" value="Ig_sub"/>
</dbReference>
<sequence>MSPSCKTRSHHAHVYLPDSKTLFTRAPGTHCNLLLPHRYTTPFSGVLHIVGVQAADAGTYRCLATNPVLGKERRSASVTVTVVEGGGEEEAFRPPAFLPARKHLSVRQGEEAVLECLASGLPLPAITWQRKLNMSEGETWEDITGQTSGVLLGSYGTLSIPNARNTSVGLYQCTAKATNPATKAEVSVSQVGSSAASTHCLCSKQGSQSYREYPGSE</sequence>
<organism evidence="3 4">
    <name type="scientific">Chionoecetes opilio</name>
    <name type="common">Atlantic snow crab</name>
    <name type="synonym">Cancer opilio</name>
    <dbReference type="NCBI Taxonomy" id="41210"/>
    <lineage>
        <taxon>Eukaryota</taxon>
        <taxon>Metazoa</taxon>
        <taxon>Ecdysozoa</taxon>
        <taxon>Arthropoda</taxon>
        <taxon>Crustacea</taxon>
        <taxon>Multicrustacea</taxon>
        <taxon>Malacostraca</taxon>
        <taxon>Eumalacostraca</taxon>
        <taxon>Eucarida</taxon>
        <taxon>Decapoda</taxon>
        <taxon>Pleocyemata</taxon>
        <taxon>Brachyura</taxon>
        <taxon>Eubrachyura</taxon>
        <taxon>Majoidea</taxon>
        <taxon>Majidae</taxon>
        <taxon>Chionoecetes</taxon>
    </lineage>
</organism>
<name>A0A8J5CZG3_CHIOP</name>
<dbReference type="PROSITE" id="PS50835">
    <property type="entry name" value="IG_LIKE"/>
    <property type="match status" value="2"/>
</dbReference>
<comment type="caution">
    <text evidence="3">The sequence shown here is derived from an EMBL/GenBank/DDBJ whole genome shotgun (WGS) entry which is preliminary data.</text>
</comment>
<dbReference type="GO" id="GO:0005886">
    <property type="term" value="C:plasma membrane"/>
    <property type="evidence" value="ECO:0007669"/>
    <property type="project" value="TreeGrafter"/>
</dbReference>
<dbReference type="InterPro" id="IPR013783">
    <property type="entry name" value="Ig-like_fold"/>
</dbReference>
<evidence type="ECO:0000256" key="1">
    <source>
        <dbReference type="ARBA" id="ARBA00023319"/>
    </source>
</evidence>
<feature type="domain" description="Ig-like" evidence="2">
    <location>
        <begin position="1"/>
        <end position="81"/>
    </location>
</feature>
<dbReference type="GO" id="GO:0007156">
    <property type="term" value="P:homophilic cell adhesion via plasma membrane adhesion molecules"/>
    <property type="evidence" value="ECO:0007669"/>
    <property type="project" value="TreeGrafter"/>
</dbReference>
<keyword evidence="4" id="KW-1185">Reference proteome</keyword>
<dbReference type="AlphaFoldDB" id="A0A8J5CZG3"/>
<dbReference type="GO" id="GO:0030424">
    <property type="term" value="C:axon"/>
    <property type="evidence" value="ECO:0007669"/>
    <property type="project" value="TreeGrafter"/>
</dbReference>
<dbReference type="InterPro" id="IPR003598">
    <property type="entry name" value="Ig_sub2"/>
</dbReference>
<dbReference type="SMART" id="SM00408">
    <property type="entry name" value="IGc2"/>
    <property type="match status" value="1"/>
</dbReference>
<proteinExistence type="predicted"/>
<evidence type="ECO:0000313" key="3">
    <source>
        <dbReference type="EMBL" id="KAG0726226.1"/>
    </source>
</evidence>
<dbReference type="PANTHER" id="PTHR10075:SF100">
    <property type="entry name" value="FASCICLIN-2"/>
    <property type="match status" value="1"/>
</dbReference>
<gene>
    <name evidence="3" type="primary">prtga</name>
    <name evidence="3" type="ORF">GWK47_037056</name>
</gene>
<evidence type="ECO:0000259" key="2">
    <source>
        <dbReference type="PROSITE" id="PS50835"/>
    </source>
</evidence>
<dbReference type="OrthoDB" id="438268at2759"/>
<dbReference type="GO" id="GO:0007411">
    <property type="term" value="P:axon guidance"/>
    <property type="evidence" value="ECO:0007669"/>
    <property type="project" value="TreeGrafter"/>
</dbReference>
<dbReference type="Pfam" id="PF13927">
    <property type="entry name" value="Ig_3"/>
    <property type="match status" value="1"/>
</dbReference>
<dbReference type="GO" id="GO:0070593">
    <property type="term" value="P:dendrite self-avoidance"/>
    <property type="evidence" value="ECO:0007669"/>
    <property type="project" value="TreeGrafter"/>
</dbReference>
<dbReference type="PANTHER" id="PTHR10075">
    <property type="entry name" value="BASIGIN RELATED"/>
    <property type="match status" value="1"/>
</dbReference>
<reference evidence="3" key="1">
    <citation type="submission" date="2020-07" db="EMBL/GenBank/DDBJ databases">
        <title>The High-quality genome of the commercially important snow crab, Chionoecetes opilio.</title>
        <authorList>
            <person name="Jeong J.-H."/>
            <person name="Ryu S."/>
        </authorList>
    </citation>
    <scope>NUCLEOTIDE SEQUENCE</scope>
    <source>
        <strain evidence="3">MADBK_172401_WGS</strain>
        <tissue evidence="3">Digestive gland</tissue>
    </source>
</reference>
<feature type="domain" description="Ig-like" evidence="2">
    <location>
        <begin position="95"/>
        <end position="189"/>
    </location>
</feature>
<dbReference type="Proteomes" id="UP000770661">
    <property type="component" value="Unassembled WGS sequence"/>
</dbReference>
<dbReference type="SUPFAM" id="SSF48726">
    <property type="entry name" value="Immunoglobulin"/>
    <property type="match status" value="2"/>
</dbReference>
<protein>
    <submittedName>
        <fullName evidence="3">Protogenin A</fullName>
    </submittedName>
</protein>
<dbReference type="GO" id="GO:0098632">
    <property type="term" value="F:cell-cell adhesion mediator activity"/>
    <property type="evidence" value="ECO:0007669"/>
    <property type="project" value="TreeGrafter"/>
</dbReference>
<dbReference type="InterPro" id="IPR007110">
    <property type="entry name" value="Ig-like_dom"/>
</dbReference>
<dbReference type="Gene3D" id="2.60.40.10">
    <property type="entry name" value="Immunoglobulins"/>
    <property type="match status" value="2"/>
</dbReference>
<dbReference type="EMBL" id="JACEEZ010004721">
    <property type="protein sequence ID" value="KAG0726226.1"/>
    <property type="molecule type" value="Genomic_DNA"/>
</dbReference>
<accession>A0A8J5CZG3</accession>
<dbReference type="SMART" id="SM00409">
    <property type="entry name" value="IG"/>
    <property type="match status" value="2"/>
</dbReference>